<evidence type="ECO:0000259" key="3">
    <source>
        <dbReference type="Pfam" id="PF05368"/>
    </source>
</evidence>
<sequence length="313" mass="34596">MSKPILAVFGATGNQGFSVASHVLSTPSLSSKYTVRALSRNTSHPSMATLASQGAQLASADMDDASTLPSALKDVQYLFLNTPTPKDYSTARAVESRQVKTVCRAALAAGVRYIIFSSMSMPLNISNGALQRVQHFDVKAEAELYIRRLPIQSAFFAPASFMQNFTGMMKPRPSQENDGTYVLADVLPGNVRVPYIDITDTGKWVGAILAEPDKYNGKFFAAAEAFYTSDEVAEILSKVTGKTVRHVQLPDQVVKGFFPQNVSEQMFEMFALFRDYGYYGEDEEELVKWAREQVEGEVTGLEAFLRKTDYKLE</sequence>
<dbReference type="GO" id="GO:0005634">
    <property type="term" value="C:nucleus"/>
    <property type="evidence" value="ECO:0007669"/>
    <property type="project" value="TreeGrafter"/>
</dbReference>
<protein>
    <submittedName>
        <fullName evidence="4">NAD(P)-binding protein</fullName>
    </submittedName>
</protein>
<dbReference type="VEuPathDB" id="FungiDB:yc1106_03505"/>
<dbReference type="CDD" id="cd05251">
    <property type="entry name" value="NmrA_like_SDR_a"/>
    <property type="match status" value="1"/>
</dbReference>
<organism evidence="4 5">
    <name type="scientific">Curvularia clavata</name>
    <dbReference type="NCBI Taxonomy" id="95742"/>
    <lineage>
        <taxon>Eukaryota</taxon>
        <taxon>Fungi</taxon>
        <taxon>Dikarya</taxon>
        <taxon>Ascomycota</taxon>
        <taxon>Pezizomycotina</taxon>
        <taxon>Dothideomycetes</taxon>
        <taxon>Pleosporomycetidae</taxon>
        <taxon>Pleosporales</taxon>
        <taxon>Pleosporineae</taxon>
        <taxon>Pleosporaceae</taxon>
        <taxon>Curvularia</taxon>
    </lineage>
</organism>
<dbReference type="Proteomes" id="UP001056012">
    <property type="component" value="Chromosome 2"/>
</dbReference>
<dbReference type="OrthoDB" id="300709at2759"/>
<reference evidence="4" key="1">
    <citation type="submission" date="2021-12" db="EMBL/GenBank/DDBJ databases">
        <title>Curvularia clavata genome.</title>
        <authorList>
            <person name="Cao Y."/>
        </authorList>
    </citation>
    <scope>NUCLEOTIDE SEQUENCE</scope>
    <source>
        <strain evidence="4">Yc1106</strain>
    </source>
</reference>
<accession>A0A9Q8Z5J4</accession>
<evidence type="ECO:0000313" key="5">
    <source>
        <dbReference type="Proteomes" id="UP001056012"/>
    </source>
</evidence>
<dbReference type="InterPro" id="IPR036291">
    <property type="entry name" value="NAD(P)-bd_dom_sf"/>
</dbReference>
<keyword evidence="5" id="KW-1185">Reference proteome</keyword>
<dbReference type="Pfam" id="PF05368">
    <property type="entry name" value="NmrA"/>
    <property type="match status" value="1"/>
</dbReference>
<keyword evidence="2" id="KW-0521">NADP</keyword>
<dbReference type="Gene3D" id="3.40.50.720">
    <property type="entry name" value="NAD(P)-binding Rossmann-like Domain"/>
    <property type="match status" value="1"/>
</dbReference>
<dbReference type="PANTHER" id="PTHR42748:SF11">
    <property type="entry name" value="NMRA-LIKE DOMAIN-CONTAINING PROTEIN"/>
    <property type="match status" value="1"/>
</dbReference>
<dbReference type="InterPro" id="IPR051164">
    <property type="entry name" value="NmrA-like_oxidored"/>
</dbReference>
<dbReference type="AlphaFoldDB" id="A0A9Q8Z5J4"/>
<proteinExistence type="inferred from homology"/>
<name>A0A9Q8Z5J4_CURCL</name>
<feature type="domain" description="NmrA-like" evidence="3">
    <location>
        <begin position="5"/>
        <end position="305"/>
    </location>
</feature>
<evidence type="ECO:0000313" key="4">
    <source>
        <dbReference type="EMBL" id="USP76231.1"/>
    </source>
</evidence>
<dbReference type="SUPFAM" id="SSF51735">
    <property type="entry name" value="NAD(P)-binding Rossmann-fold domains"/>
    <property type="match status" value="1"/>
</dbReference>
<dbReference type="EMBL" id="CP089275">
    <property type="protein sequence ID" value="USP76231.1"/>
    <property type="molecule type" value="Genomic_DNA"/>
</dbReference>
<gene>
    <name evidence="4" type="ORF">yc1106_03505</name>
</gene>
<dbReference type="Gene3D" id="3.90.25.10">
    <property type="entry name" value="UDP-galactose 4-epimerase, domain 1"/>
    <property type="match status" value="1"/>
</dbReference>
<evidence type="ECO:0000256" key="1">
    <source>
        <dbReference type="ARBA" id="ARBA00006328"/>
    </source>
</evidence>
<dbReference type="PANTHER" id="PTHR42748">
    <property type="entry name" value="NITROGEN METABOLITE REPRESSION PROTEIN NMRA FAMILY MEMBER"/>
    <property type="match status" value="1"/>
</dbReference>
<comment type="similarity">
    <text evidence="1">Belongs to the NmrA-type oxidoreductase family.</text>
</comment>
<dbReference type="InterPro" id="IPR008030">
    <property type="entry name" value="NmrA-like"/>
</dbReference>
<evidence type="ECO:0000256" key="2">
    <source>
        <dbReference type="ARBA" id="ARBA00022857"/>
    </source>
</evidence>